<dbReference type="EMBL" id="APVG01000031">
    <property type="protein sequence ID" value="ENY71590.1"/>
    <property type="molecule type" value="Genomic_DNA"/>
</dbReference>
<organism evidence="3 4">
    <name type="scientific">Aeromonas diversa CDC 2478-85</name>
    <dbReference type="NCBI Taxonomy" id="1268237"/>
    <lineage>
        <taxon>Bacteria</taxon>
        <taxon>Pseudomonadati</taxon>
        <taxon>Pseudomonadota</taxon>
        <taxon>Gammaproteobacteria</taxon>
        <taxon>Aeromonadales</taxon>
        <taxon>Aeromonadaceae</taxon>
        <taxon>Aeromonas</taxon>
    </lineage>
</organism>
<accession>N9TZV0</accession>
<dbReference type="Pfam" id="PF13487">
    <property type="entry name" value="HD_5"/>
    <property type="match status" value="1"/>
</dbReference>
<evidence type="ECO:0000259" key="2">
    <source>
        <dbReference type="PROSITE" id="PS51832"/>
    </source>
</evidence>
<dbReference type="PROSITE" id="PS51832">
    <property type="entry name" value="HD_GYP"/>
    <property type="match status" value="1"/>
</dbReference>
<gene>
    <name evidence="3" type="ORF">G114_12263</name>
</gene>
<dbReference type="InterPro" id="IPR003607">
    <property type="entry name" value="HD/PDEase_dom"/>
</dbReference>
<dbReference type="InterPro" id="IPR037522">
    <property type="entry name" value="HD_GYP_dom"/>
</dbReference>
<dbReference type="PANTHER" id="PTHR43155:SF2">
    <property type="entry name" value="CYCLIC DI-GMP PHOSPHODIESTERASE PA4108"/>
    <property type="match status" value="1"/>
</dbReference>
<dbReference type="CDD" id="cd00077">
    <property type="entry name" value="HDc"/>
    <property type="match status" value="1"/>
</dbReference>
<dbReference type="PANTHER" id="PTHR43155">
    <property type="entry name" value="CYCLIC DI-GMP PHOSPHODIESTERASE PA4108-RELATED"/>
    <property type="match status" value="1"/>
</dbReference>
<dbReference type="InterPro" id="IPR000014">
    <property type="entry name" value="PAS"/>
</dbReference>
<comment type="caution">
    <text evidence="3">The sequence shown here is derived from an EMBL/GenBank/DDBJ whole genome shotgun (WGS) entry which is preliminary data.</text>
</comment>
<evidence type="ECO:0000313" key="3">
    <source>
        <dbReference type="EMBL" id="ENY71590.1"/>
    </source>
</evidence>
<keyword evidence="4" id="KW-1185">Reference proteome</keyword>
<dbReference type="OrthoDB" id="9802066at2"/>
<reference evidence="3 4" key="1">
    <citation type="journal article" date="2013" name="Genome Announc.">
        <title>Draft Genome Sequence of the Aeromonas diversa Type Strain.</title>
        <authorList>
            <person name="Farfan M."/>
            <person name="Spataro N."/>
            <person name="Sanglas A."/>
            <person name="Albarral V."/>
            <person name="Loren J.G."/>
            <person name="Bosch E."/>
            <person name="Fuste M.C."/>
        </authorList>
    </citation>
    <scope>NUCLEOTIDE SEQUENCE [LARGE SCALE GENOMIC DNA]</scope>
    <source>
        <strain evidence="3 4">2478-85</strain>
    </source>
</reference>
<dbReference type="Proteomes" id="UP000023775">
    <property type="component" value="Unassembled WGS sequence"/>
</dbReference>
<dbReference type="GO" id="GO:0008081">
    <property type="term" value="F:phosphoric diester hydrolase activity"/>
    <property type="evidence" value="ECO:0007669"/>
    <property type="project" value="UniProtKB-ARBA"/>
</dbReference>
<dbReference type="Gene3D" id="1.10.3210.10">
    <property type="entry name" value="Hypothetical protein af1432"/>
    <property type="match status" value="1"/>
</dbReference>
<evidence type="ECO:0000259" key="1">
    <source>
        <dbReference type="PROSITE" id="PS50112"/>
    </source>
</evidence>
<dbReference type="PROSITE" id="PS50112">
    <property type="entry name" value="PAS"/>
    <property type="match status" value="1"/>
</dbReference>
<dbReference type="AlphaFoldDB" id="N9TZV0"/>
<protein>
    <submittedName>
        <fullName evidence="3">Response regulator/sensory box/hdig domain-containing protein</fullName>
    </submittedName>
</protein>
<feature type="domain" description="HD-GYP" evidence="2">
    <location>
        <begin position="271"/>
        <end position="466"/>
    </location>
</feature>
<proteinExistence type="predicted"/>
<sequence length="475" mass="51854">MNQVQPWDEVKWQVLWDLALIIGQEERLSSLLDAVMARVSHHTGALAAVVLGREGDALHLLGATSPPPDGAAFRCDAHALAQPAQLVATLWPERGAHAAFFTLAPEEGTLLLFLLAEGEHPDWSSRLSPLLPNLARALGASREHERLALMLAQSAEFQLPSLLLEALPLPLFIQDARGHLVWGNAPFNALLGIEQATQLGLPVESWWPGLGGRRMSQLDHGLILFGGTYRETLSLPSQGDLLCCKGALRNGGGPSAGLVGALLGEGDLWSQDVVLEPVMRVLSLGMTHRDSNTREHELRVMDLAAHIADRLVLSPRQSKALALAAMVHDVGLIRVPAEILVRPRRLTPLEFEFVKAHARDGYEQIRELPLSLPIADIILQHHENLDGSGYPQGLKGEEILLEARILRVADTIEAMLSHRPFRHQFDQEAVLAELRHYSGLWFDARVVEVAIGLLESGYHLPQIPLSGGDHGSGSV</sequence>
<dbReference type="SUPFAM" id="SSF109604">
    <property type="entry name" value="HD-domain/PDEase-like"/>
    <property type="match status" value="1"/>
</dbReference>
<dbReference type="eggNOG" id="COG2206">
    <property type="taxonomic scope" value="Bacteria"/>
</dbReference>
<evidence type="ECO:0000313" key="4">
    <source>
        <dbReference type="Proteomes" id="UP000023775"/>
    </source>
</evidence>
<name>N9TZV0_9GAMM</name>
<dbReference type="RefSeq" id="WP_005354582.1">
    <property type="nucleotide sequence ID" value="NZ_APVG01000031.1"/>
</dbReference>
<dbReference type="SMART" id="SM00471">
    <property type="entry name" value="HDc"/>
    <property type="match status" value="1"/>
</dbReference>
<dbReference type="PATRIC" id="fig|1268237.3.peg.2416"/>
<feature type="domain" description="PAS" evidence="1">
    <location>
        <begin position="163"/>
        <end position="200"/>
    </location>
</feature>